<evidence type="ECO:0000313" key="2">
    <source>
        <dbReference type="EMBL" id="TQJ03906.1"/>
    </source>
</evidence>
<sequence length="791" mass="87811">MVDEKVLEGQQWVNKTYGQVAGYERCPEDGRTGWSTMWSLTMGLQHELGISPVVANFGPGTLSSLRAHGDVGFDEDNANICNIVQYALFAKGYWGGSGDGTFTGTTASSVREMANDMGVGGSSPYKVVSPKLFKALLSMDAYILTVGGTEKIREIQRWLNGRYQHKSTFFFGPCDGHFSRNVQQALMKAIQYEVGIPEDQVNGYFGPGTKAGLRRNPVSEGSSGIFVRLFSAACVFNEPVEDTVTSFKDTFDAPLREFVRAFQLFSALEVTGRGDFRTWAQLLVSTGDPDRPASGCDTSRTITASRAAALRDAGYRYVGRYLQNAPGSNSRNKEIQPGELGDLFDHGLRLFPIWQYNARELSDFTFSNGFQDGLRAHARGLHYGFNRGTVIYFAVDYDATQAEIESNIIPYFNGIVSGLSNQGKRYVHGVYGSRNVCSQVTKATYARWSFVSGMSWGFSGNLGFPLPENWAFNQIKEFSFSAGGDSFPLDNDVHKPGADAGQRSVNKEVEPSGDFVEYVQMLYELALAYGKGDPNQLVMEYIREDRYNDLQWRGLIGGIDEDFFAYANEHGAYLKREFEDSFSGHELSAEHLMATCNGHYVEPPPSNSKSVNRGDVAGWGGDLMTLYGEWRRDSDSYPSGYTYCMDKMAKIGVKSSFGFPDLIEDADGYLISQKIRAGTNIVDAVRQHYIDNGNLTRFQDYFDQRFSGTVSNTMFMVRNMLTMQDDPIILAGRTYLIEKTGGVPTTLPSALLPETLDEFLKGFADTLLFRVGQESQARAAILDNRRNPAHD</sequence>
<dbReference type="SUPFAM" id="SSF47090">
    <property type="entry name" value="PGBD-like"/>
    <property type="match status" value="1"/>
</dbReference>
<dbReference type="AlphaFoldDB" id="A0A542DLD9"/>
<protein>
    <submittedName>
        <fullName evidence="2">Putative peptidoglycan binding protein</fullName>
    </submittedName>
</protein>
<organism evidence="2 3">
    <name type="scientific">Amycolatopsis cihanbeyliensis</name>
    <dbReference type="NCBI Taxonomy" id="1128664"/>
    <lineage>
        <taxon>Bacteria</taxon>
        <taxon>Bacillati</taxon>
        <taxon>Actinomycetota</taxon>
        <taxon>Actinomycetes</taxon>
        <taxon>Pseudonocardiales</taxon>
        <taxon>Pseudonocardiaceae</taxon>
        <taxon>Amycolatopsis</taxon>
    </lineage>
</organism>
<comment type="caution">
    <text evidence="2">The sequence shown here is derived from an EMBL/GenBank/DDBJ whole genome shotgun (WGS) entry which is preliminary data.</text>
</comment>
<gene>
    <name evidence="2" type="ORF">FB471_3680</name>
</gene>
<proteinExistence type="predicted"/>
<dbReference type="Pfam" id="PF08924">
    <property type="entry name" value="Rv2525c_GlyHyd-like"/>
    <property type="match status" value="1"/>
</dbReference>
<feature type="domain" description="Rv2525c-like glycoside hydrolase-like" evidence="1">
    <location>
        <begin position="309"/>
        <end position="477"/>
    </location>
</feature>
<accession>A0A542DLD9</accession>
<evidence type="ECO:0000259" key="1">
    <source>
        <dbReference type="Pfam" id="PF08924"/>
    </source>
</evidence>
<dbReference type="CDD" id="cd06418">
    <property type="entry name" value="GH25_BacA-like"/>
    <property type="match status" value="1"/>
</dbReference>
<dbReference type="Gene3D" id="3.20.20.80">
    <property type="entry name" value="Glycosidases"/>
    <property type="match status" value="1"/>
</dbReference>
<dbReference type="SUPFAM" id="SSF51445">
    <property type="entry name" value="(Trans)glycosidases"/>
    <property type="match status" value="1"/>
</dbReference>
<dbReference type="OrthoDB" id="1795295at2"/>
<keyword evidence="3" id="KW-1185">Reference proteome</keyword>
<dbReference type="InterPro" id="IPR015020">
    <property type="entry name" value="Rv2525c-like_Glyco_Hydro-like"/>
</dbReference>
<dbReference type="Proteomes" id="UP000320876">
    <property type="component" value="Unassembled WGS sequence"/>
</dbReference>
<dbReference type="InterPro" id="IPR036365">
    <property type="entry name" value="PGBD-like_sf"/>
</dbReference>
<dbReference type="EMBL" id="VFML01000001">
    <property type="protein sequence ID" value="TQJ03906.1"/>
    <property type="molecule type" value="Genomic_DNA"/>
</dbReference>
<evidence type="ECO:0000313" key="3">
    <source>
        <dbReference type="Proteomes" id="UP000320876"/>
    </source>
</evidence>
<name>A0A542DLD9_AMYCI</name>
<dbReference type="InterPro" id="IPR017853">
    <property type="entry name" value="GH"/>
</dbReference>
<reference evidence="2 3" key="1">
    <citation type="submission" date="2019-06" db="EMBL/GenBank/DDBJ databases">
        <title>Sequencing the genomes of 1000 actinobacteria strains.</title>
        <authorList>
            <person name="Klenk H.-P."/>
        </authorList>
    </citation>
    <scope>NUCLEOTIDE SEQUENCE [LARGE SCALE GENOMIC DNA]</scope>
    <source>
        <strain evidence="2 3">DSM 45679</strain>
    </source>
</reference>
<dbReference type="RefSeq" id="WP_141999663.1">
    <property type="nucleotide sequence ID" value="NZ_VFML01000001.1"/>
</dbReference>